<dbReference type="Pfam" id="PF00990">
    <property type="entry name" value="GGDEF"/>
    <property type="match status" value="1"/>
</dbReference>
<dbReference type="InterPro" id="IPR013767">
    <property type="entry name" value="PAS_fold"/>
</dbReference>
<dbReference type="InterPro" id="IPR000014">
    <property type="entry name" value="PAS"/>
</dbReference>
<reference evidence="5" key="1">
    <citation type="submission" date="2024-05" db="EMBL/GenBank/DDBJ databases">
        <title>Genome Sequences of Four Agar- Degrading Marine Bacteria.</title>
        <authorList>
            <person name="Phillips E.K."/>
            <person name="Shaffer J.C."/>
            <person name="Henson M.W."/>
            <person name="Temperton B."/>
            <person name="Thrash C.J."/>
            <person name="Martin M.O."/>
        </authorList>
    </citation>
    <scope>NUCLEOTIDE SEQUENCE</scope>
    <source>
        <strain evidence="5">EKP203</strain>
    </source>
</reference>
<evidence type="ECO:0000259" key="4">
    <source>
        <dbReference type="PROSITE" id="PS50887"/>
    </source>
</evidence>
<dbReference type="EMBL" id="JAUEOZ010000002">
    <property type="protein sequence ID" value="MDN2483754.1"/>
    <property type="molecule type" value="Genomic_DNA"/>
</dbReference>
<feature type="domain" description="GGDEF" evidence="4">
    <location>
        <begin position="186"/>
        <end position="319"/>
    </location>
</feature>
<dbReference type="InterPro" id="IPR035965">
    <property type="entry name" value="PAS-like_dom_sf"/>
</dbReference>
<name>A0ABT7Y7N3_9VIBR</name>
<evidence type="ECO:0000259" key="3">
    <source>
        <dbReference type="PROSITE" id="PS50112"/>
    </source>
</evidence>
<sequence>MSGITLDIKEFHWMTQILDTMDAGLVVLDLDNNVVVWNHFMQSYSGIPSQSILGHNLFDSCPELPKVWLEAKIANATMLETRCFSSWENRPYLFAFKNFSPVSHGNQFMYQDVVFTPLKSLCGGVSHIAIQINDVSETAHHKIYLNTTNKQLSELSRKDGLTNLFNRVSWEQSLQKEFERMLCAMQPCSLVMFDIDHFKKINDTFGHHVGDEVIRATARTLKKSVRKSDVCGRYGGEEFTVLLPDTCAEQAELFAERLRENIEKVIVEHEGQKIHFTISLGVCQYHTEFKSHIVWLNSTDEALYRSKDGGRNQTQVFSFEDV</sequence>
<dbReference type="RefSeq" id="WP_289963824.1">
    <property type="nucleotide sequence ID" value="NZ_JAUEOZ010000002.1"/>
</dbReference>
<proteinExistence type="predicted"/>
<dbReference type="PROSITE" id="PS50887">
    <property type="entry name" value="GGDEF"/>
    <property type="match status" value="1"/>
</dbReference>
<dbReference type="EC" id="2.7.7.65" evidence="1"/>
<feature type="domain" description="PAS" evidence="3">
    <location>
        <begin position="10"/>
        <end position="58"/>
    </location>
</feature>
<gene>
    <name evidence="5" type="ORF">QWJ08_20600</name>
</gene>
<dbReference type="SMART" id="SM00091">
    <property type="entry name" value="PAS"/>
    <property type="match status" value="1"/>
</dbReference>
<protein>
    <recommendedName>
        <fullName evidence="1">diguanylate cyclase</fullName>
        <ecNumber evidence="1">2.7.7.65</ecNumber>
    </recommendedName>
</protein>
<dbReference type="PANTHER" id="PTHR45138">
    <property type="entry name" value="REGULATORY COMPONENTS OF SENSORY TRANSDUCTION SYSTEM"/>
    <property type="match status" value="1"/>
</dbReference>
<accession>A0ABT7Y7N3</accession>
<evidence type="ECO:0000313" key="5">
    <source>
        <dbReference type="EMBL" id="MDN2483754.1"/>
    </source>
</evidence>
<dbReference type="SUPFAM" id="SSF55073">
    <property type="entry name" value="Nucleotide cyclase"/>
    <property type="match status" value="1"/>
</dbReference>
<dbReference type="PANTHER" id="PTHR45138:SF9">
    <property type="entry name" value="DIGUANYLATE CYCLASE DGCM-RELATED"/>
    <property type="match status" value="1"/>
</dbReference>
<evidence type="ECO:0000313" key="6">
    <source>
        <dbReference type="Proteomes" id="UP001169719"/>
    </source>
</evidence>
<dbReference type="Pfam" id="PF00989">
    <property type="entry name" value="PAS"/>
    <property type="match status" value="1"/>
</dbReference>
<evidence type="ECO:0000256" key="2">
    <source>
        <dbReference type="ARBA" id="ARBA00034247"/>
    </source>
</evidence>
<organism evidence="5 6">
    <name type="scientific">Vibrio agarivorans</name>
    <dbReference type="NCBI Taxonomy" id="153622"/>
    <lineage>
        <taxon>Bacteria</taxon>
        <taxon>Pseudomonadati</taxon>
        <taxon>Pseudomonadota</taxon>
        <taxon>Gammaproteobacteria</taxon>
        <taxon>Vibrionales</taxon>
        <taxon>Vibrionaceae</taxon>
        <taxon>Vibrio</taxon>
    </lineage>
</organism>
<comment type="catalytic activity">
    <reaction evidence="2">
        <text>2 GTP = 3',3'-c-di-GMP + 2 diphosphate</text>
        <dbReference type="Rhea" id="RHEA:24898"/>
        <dbReference type="ChEBI" id="CHEBI:33019"/>
        <dbReference type="ChEBI" id="CHEBI:37565"/>
        <dbReference type="ChEBI" id="CHEBI:58805"/>
        <dbReference type="EC" id="2.7.7.65"/>
    </reaction>
</comment>
<dbReference type="SUPFAM" id="SSF55785">
    <property type="entry name" value="PYP-like sensor domain (PAS domain)"/>
    <property type="match status" value="1"/>
</dbReference>
<dbReference type="Gene3D" id="3.30.450.20">
    <property type="entry name" value="PAS domain"/>
    <property type="match status" value="1"/>
</dbReference>
<dbReference type="InterPro" id="IPR000160">
    <property type="entry name" value="GGDEF_dom"/>
</dbReference>
<keyword evidence="6" id="KW-1185">Reference proteome</keyword>
<evidence type="ECO:0000256" key="1">
    <source>
        <dbReference type="ARBA" id="ARBA00012528"/>
    </source>
</evidence>
<dbReference type="InterPro" id="IPR050469">
    <property type="entry name" value="Diguanylate_Cyclase"/>
</dbReference>
<dbReference type="SMART" id="SM00267">
    <property type="entry name" value="GGDEF"/>
    <property type="match status" value="1"/>
</dbReference>
<dbReference type="Gene3D" id="3.30.70.270">
    <property type="match status" value="1"/>
</dbReference>
<comment type="caution">
    <text evidence="5">The sequence shown here is derived from an EMBL/GenBank/DDBJ whole genome shotgun (WGS) entry which is preliminary data.</text>
</comment>
<dbReference type="Proteomes" id="UP001169719">
    <property type="component" value="Unassembled WGS sequence"/>
</dbReference>
<dbReference type="PROSITE" id="PS50112">
    <property type="entry name" value="PAS"/>
    <property type="match status" value="1"/>
</dbReference>
<dbReference type="InterPro" id="IPR029787">
    <property type="entry name" value="Nucleotide_cyclase"/>
</dbReference>
<dbReference type="CDD" id="cd01949">
    <property type="entry name" value="GGDEF"/>
    <property type="match status" value="1"/>
</dbReference>
<dbReference type="NCBIfam" id="TIGR00254">
    <property type="entry name" value="GGDEF"/>
    <property type="match status" value="1"/>
</dbReference>
<dbReference type="InterPro" id="IPR043128">
    <property type="entry name" value="Rev_trsase/Diguanyl_cyclase"/>
</dbReference>